<evidence type="ECO:0000313" key="1">
    <source>
        <dbReference type="EMBL" id="HIS74198.1"/>
    </source>
</evidence>
<dbReference type="Gene3D" id="1.10.1670.10">
    <property type="entry name" value="Helix-hairpin-Helix base-excision DNA repair enzymes (C-terminal)"/>
    <property type="match status" value="1"/>
</dbReference>
<reference evidence="1" key="1">
    <citation type="submission" date="2020-10" db="EMBL/GenBank/DDBJ databases">
        <authorList>
            <person name="Gilroy R."/>
        </authorList>
    </citation>
    <scope>NUCLEOTIDE SEQUENCE</scope>
    <source>
        <strain evidence="1">CHK152-2871</strain>
    </source>
</reference>
<comment type="caution">
    <text evidence="1">The sequence shown here is derived from an EMBL/GenBank/DDBJ whole genome shotgun (WGS) entry which is preliminary data.</text>
</comment>
<gene>
    <name evidence="1" type="ORF">IAA86_04155</name>
</gene>
<dbReference type="GO" id="GO:0051539">
    <property type="term" value="F:4 iron, 4 sulfur cluster binding"/>
    <property type="evidence" value="ECO:0007669"/>
    <property type="project" value="InterPro"/>
</dbReference>
<dbReference type="InterPro" id="IPR023170">
    <property type="entry name" value="HhH_base_excis_C"/>
</dbReference>
<dbReference type="EMBL" id="DVJQ01000034">
    <property type="protein sequence ID" value="HIS74198.1"/>
    <property type="molecule type" value="Genomic_DNA"/>
</dbReference>
<dbReference type="GO" id="GO:0016787">
    <property type="term" value="F:hydrolase activity"/>
    <property type="evidence" value="ECO:0007669"/>
    <property type="project" value="UniProtKB-ARBA"/>
</dbReference>
<dbReference type="GO" id="GO:0006281">
    <property type="term" value="P:DNA repair"/>
    <property type="evidence" value="ECO:0007669"/>
    <property type="project" value="InterPro"/>
</dbReference>
<dbReference type="InterPro" id="IPR003651">
    <property type="entry name" value="Endonuclease3_FeS-loop_motif"/>
</dbReference>
<protein>
    <recommendedName>
        <fullName evidence="3">Endonuclease III</fullName>
    </recommendedName>
</protein>
<sequence length="262" mass="30484">MIEFLIELARIDKDYFKMFNILDEYLKDKVPDIDLTILEAVNNRKNGKIFTFKEHLKGFIYAQLSALVSWKKIKDNQTKFDELFCNFERNALKEQSADFLIEEIKKLKCYSPYTTKNQMQSLKANIETFEKIEQDFGSLEKFVTHTAPVNIIKLLSHYNSTYKLRYSGVALVCEYLRNVGIDVIKPDVHIKRILGVERLNIVKSKSDYAVIKECKKLSDKIGISQVKMDYLLWNYCSKGYGEVCTAKPKCAKCVIKEYCNKG</sequence>
<dbReference type="SUPFAM" id="SSF48150">
    <property type="entry name" value="DNA-glycosylase"/>
    <property type="match status" value="1"/>
</dbReference>
<dbReference type="SMART" id="SM00525">
    <property type="entry name" value="FES"/>
    <property type="match status" value="1"/>
</dbReference>
<dbReference type="InterPro" id="IPR011257">
    <property type="entry name" value="DNA_glycosylase"/>
</dbReference>
<accession>A0A9D1JYP8</accession>
<evidence type="ECO:0008006" key="3">
    <source>
        <dbReference type="Google" id="ProtNLM"/>
    </source>
</evidence>
<organism evidence="1 2">
    <name type="scientific">Candidatus Galligastranaerophilus intestinavium</name>
    <dbReference type="NCBI Taxonomy" id="2840836"/>
    <lineage>
        <taxon>Bacteria</taxon>
        <taxon>Candidatus Galligastranaerophilus</taxon>
    </lineage>
</organism>
<proteinExistence type="predicted"/>
<dbReference type="Proteomes" id="UP000886865">
    <property type="component" value="Unassembled WGS sequence"/>
</dbReference>
<name>A0A9D1JYP8_9BACT</name>
<dbReference type="AlphaFoldDB" id="A0A9D1JYP8"/>
<evidence type="ECO:0000313" key="2">
    <source>
        <dbReference type="Proteomes" id="UP000886865"/>
    </source>
</evidence>
<reference evidence="1" key="2">
    <citation type="journal article" date="2021" name="PeerJ">
        <title>Extensive microbial diversity within the chicken gut microbiome revealed by metagenomics and culture.</title>
        <authorList>
            <person name="Gilroy R."/>
            <person name="Ravi A."/>
            <person name="Getino M."/>
            <person name="Pursley I."/>
            <person name="Horton D.L."/>
            <person name="Alikhan N.F."/>
            <person name="Baker D."/>
            <person name="Gharbi K."/>
            <person name="Hall N."/>
            <person name="Watson M."/>
            <person name="Adriaenssens E.M."/>
            <person name="Foster-Nyarko E."/>
            <person name="Jarju S."/>
            <person name="Secka A."/>
            <person name="Antonio M."/>
            <person name="Oren A."/>
            <person name="Chaudhuri R.R."/>
            <person name="La Ragione R."/>
            <person name="Hildebrand F."/>
            <person name="Pallen M.J."/>
        </authorList>
    </citation>
    <scope>NUCLEOTIDE SEQUENCE</scope>
    <source>
        <strain evidence="1">CHK152-2871</strain>
    </source>
</reference>
<dbReference type="GO" id="GO:0140097">
    <property type="term" value="F:catalytic activity, acting on DNA"/>
    <property type="evidence" value="ECO:0007669"/>
    <property type="project" value="UniProtKB-ARBA"/>
</dbReference>